<keyword evidence="5" id="KW-0539">Nucleus</keyword>
<proteinExistence type="predicted"/>
<keyword evidence="3" id="KW-0863">Zinc-finger</keyword>
<feature type="compositionally biased region" description="Acidic residues" evidence="6">
    <location>
        <begin position="1825"/>
        <end position="1835"/>
    </location>
</feature>
<feature type="compositionally biased region" description="Polar residues" evidence="6">
    <location>
        <begin position="1491"/>
        <end position="1505"/>
    </location>
</feature>
<feature type="compositionally biased region" description="Basic and acidic residues" evidence="6">
    <location>
        <begin position="1323"/>
        <end position="1341"/>
    </location>
</feature>
<dbReference type="GO" id="GO:0005634">
    <property type="term" value="C:nucleus"/>
    <property type="evidence" value="ECO:0007669"/>
    <property type="project" value="UniProtKB-SubCell"/>
</dbReference>
<dbReference type="InterPro" id="IPR000690">
    <property type="entry name" value="Matrin/U1-C_Znf_C2H2"/>
</dbReference>
<evidence type="ECO:0000259" key="7">
    <source>
        <dbReference type="PROSITE" id="PS50171"/>
    </source>
</evidence>
<feature type="compositionally biased region" description="Acidic residues" evidence="6">
    <location>
        <begin position="1342"/>
        <end position="1360"/>
    </location>
</feature>
<feature type="compositionally biased region" description="Basic and acidic residues" evidence="6">
    <location>
        <begin position="1225"/>
        <end position="1247"/>
    </location>
</feature>
<dbReference type="InterPro" id="IPR012677">
    <property type="entry name" value="Nucleotide-bd_a/b_plait_sf"/>
</dbReference>
<accession>A0A671TQ56</accession>
<dbReference type="GO" id="GO:0003676">
    <property type="term" value="F:nucleic acid binding"/>
    <property type="evidence" value="ECO:0007669"/>
    <property type="project" value="InterPro"/>
</dbReference>
<feature type="region of interest" description="Disordered" evidence="6">
    <location>
        <begin position="657"/>
        <end position="1580"/>
    </location>
</feature>
<dbReference type="Ensembl" id="ENSSAUT00010003818.1">
    <property type="protein sequence ID" value="ENSSAUP00010003526.1"/>
    <property type="gene ID" value="ENSSAUG00010001875.1"/>
</dbReference>
<evidence type="ECO:0000256" key="6">
    <source>
        <dbReference type="SAM" id="MobiDB-lite"/>
    </source>
</evidence>
<feature type="compositionally biased region" description="Acidic residues" evidence="6">
    <location>
        <begin position="1669"/>
        <end position="1681"/>
    </location>
</feature>
<feature type="compositionally biased region" description="Basic and acidic residues" evidence="6">
    <location>
        <begin position="1455"/>
        <end position="1490"/>
    </location>
</feature>
<feature type="compositionally biased region" description="Basic and acidic residues" evidence="6">
    <location>
        <begin position="983"/>
        <end position="1002"/>
    </location>
</feature>
<feature type="compositionally biased region" description="Polar residues" evidence="6">
    <location>
        <begin position="1766"/>
        <end position="1783"/>
    </location>
</feature>
<feature type="compositionally biased region" description="Basic and acidic residues" evidence="6">
    <location>
        <begin position="1094"/>
        <end position="1111"/>
    </location>
</feature>
<feature type="region of interest" description="Disordered" evidence="6">
    <location>
        <begin position="1634"/>
        <end position="1869"/>
    </location>
</feature>
<dbReference type="PANTHER" id="PTHR15491">
    <property type="match status" value="1"/>
</dbReference>
<feature type="compositionally biased region" description="Basic and acidic residues" evidence="6">
    <location>
        <begin position="1836"/>
        <end position="1859"/>
    </location>
</feature>
<feature type="compositionally biased region" description="Basic and acidic residues" evidence="6">
    <location>
        <begin position="668"/>
        <end position="681"/>
    </location>
</feature>
<feature type="compositionally biased region" description="Low complexity" evidence="6">
    <location>
        <begin position="1055"/>
        <end position="1066"/>
    </location>
</feature>
<feature type="domain" description="Matrin-type" evidence="7">
    <location>
        <begin position="1893"/>
        <end position="1924"/>
    </location>
</feature>
<keyword evidence="2" id="KW-0479">Metal-binding</keyword>
<dbReference type="Gene3D" id="3.30.70.330">
    <property type="match status" value="1"/>
</dbReference>
<evidence type="ECO:0000256" key="1">
    <source>
        <dbReference type="ARBA" id="ARBA00004123"/>
    </source>
</evidence>
<feature type="compositionally biased region" description="Basic and acidic residues" evidence="6">
    <location>
        <begin position="759"/>
        <end position="768"/>
    </location>
</feature>
<keyword evidence="4" id="KW-0862">Zinc</keyword>
<feature type="compositionally biased region" description="Acidic residues" evidence="6">
    <location>
        <begin position="1710"/>
        <end position="1724"/>
    </location>
</feature>
<evidence type="ECO:0000256" key="3">
    <source>
        <dbReference type="ARBA" id="ARBA00022771"/>
    </source>
</evidence>
<reference evidence="8" key="3">
    <citation type="submission" date="2025-09" db="UniProtKB">
        <authorList>
            <consortium name="Ensembl"/>
        </authorList>
    </citation>
    <scope>IDENTIFICATION</scope>
</reference>
<dbReference type="GO" id="GO:0008270">
    <property type="term" value="F:zinc ion binding"/>
    <property type="evidence" value="ECO:0007669"/>
    <property type="project" value="UniProtKB-KW"/>
</dbReference>
<feature type="compositionally biased region" description="Basic and acidic residues" evidence="6">
    <location>
        <begin position="1596"/>
        <end position="1614"/>
    </location>
</feature>
<feature type="compositionally biased region" description="Polar residues" evidence="6">
    <location>
        <begin position="1367"/>
        <end position="1377"/>
    </location>
</feature>
<feature type="compositionally biased region" description="Basic and acidic residues" evidence="6">
    <location>
        <begin position="1425"/>
        <end position="1438"/>
    </location>
</feature>
<feature type="compositionally biased region" description="Basic and acidic residues" evidence="6">
    <location>
        <begin position="846"/>
        <end position="866"/>
    </location>
</feature>
<gene>
    <name evidence="8" type="primary">LOC115589120</name>
</gene>
<dbReference type="PANTHER" id="PTHR15491:SF9">
    <property type="entry name" value="CIP1-INTERACTING ZINC FINGER PROTEIN"/>
    <property type="match status" value="1"/>
</dbReference>
<feature type="compositionally biased region" description="Basic and acidic residues" evidence="6">
    <location>
        <begin position="1197"/>
        <end position="1214"/>
    </location>
</feature>
<evidence type="ECO:0000256" key="5">
    <source>
        <dbReference type="ARBA" id="ARBA00023242"/>
    </source>
</evidence>
<feature type="compositionally biased region" description="Basic and acidic residues" evidence="6">
    <location>
        <begin position="1682"/>
        <end position="1693"/>
    </location>
</feature>
<reference evidence="8" key="1">
    <citation type="submission" date="2021-04" db="EMBL/GenBank/DDBJ databases">
        <authorList>
            <consortium name="Wellcome Sanger Institute Data Sharing"/>
        </authorList>
    </citation>
    <scope>NUCLEOTIDE SEQUENCE [LARGE SCALE GENOMIC DNA]</scope>
</reference>
<evidence type="ECO:0000313" key="8">
    <source>
        <dbReference type="Ensembl" id="ENSSAUP00010003526.1"/>
    </source>
</evidence>
<feature type="compositionally biased region" description="Polar residues" evidence="6">
    <location>
        <begin position="911"/>
        <end position="924"/>
    </location>
</feature>
<feature type="compositionally biased region" description="Basic and acidic residues" evidence="6">
    <location>
        <begin position="777"/>
        <end position="801"/>
    </location>
</feature>
<dbReference type="Gene3D" id="3.30.160.60">
    <property type="entry name" value="Classic Zinc Finger"/>
    <property type="match status" value="1"/>
</dbReference>
<organism evidence="8 9">
    <name type="scientific">Sparus aurata</name>
    <name type="common">Gilthead sea bream</name>
    <dbReference type="NCBI Taxonomy" id="8175"/>
    <lineage>
        <taxon>Eukaryota</taxon>
        <taxon>Metazoa</taxon>
        <taxon>Chordata</taxon>
        <taxon>Craniata</taxon>
        <taxon>Vertebrata</taxon>
        <taxon>Euteleostomi</taxon>
        <taxon>Actinopterygii</taxon>
        <taxon>Neopterygii</taxon>
        <taxon>Teleostei</taxon>
        <taxon>Neoteleostei</taxon>
        <taxon>Acanthomorphata</taxon>
        <taxon>Eupercaria</taxon>
        <taxon>Spariformes</taxon>
        <taxon>Sparidae</taxon>
        <taxon>Sparus</taxon>
    </lineage>
</organism>
<keyword evidence="9" id="KW-1185">Reference proteome</keyword>
<dbReference type="InParanoid" id="A0A671TQ56"/>
<dbReference type="GeneTree" id="ENSGT00990000203723"/>
<feature type="compositionally biased region" description="Basic and acidic residues" evidence="6">
    <location>
        <begin position="1255"/>
        <end position="1271"/>
    </location>
</feature>
<feature type="compositionally biased region" description="Low complexity" evidence="6">
    <location>
        <begin position="709"/>
        <end position="730"/>
    </location>
</feature>
<dbReference type="InterPro" id="IPR003604">
    <property type="entry name" value="Matrin/U1-like-C_Znf_C2H2"/>
</dbReference>
<dbReference type="PROSITE" id="PS50171">
    <property type="entry name" value="ZF_MATRIN"/>
    <property type="match status" value="1"/>
</dbReference>
<reference evidence="8" key="2">
    <citation type="submission" date="2025-08" db="UniProtKB">
        <authorList>
            <consortium name="Ensembl"/>
        </authorList>
    </citation>
    <scope>IDENTIFICATION</scope>
</reference>
<feature type="compositionally biased region" description="Acidic residues" evidence="6">
    <location>
        <begin position="1023"/>
        <end position="1046"/>
    </location>
</feature>
<dbReference type="Proteomes" id="UP000472265">
    <property type="component" value="Chromosome 10"/>
</dbReference>
<feature type="compositionally biased region" description="Basic and acidic residues" evidence="6">
    <location>
        <begin position="1010"/>
        <end position="1022"/>
    </location>
</feature>
<feature type="compositionally biased region" description="Basic and acidic residues" evidence="6">
    <location>
        <begin position="1153"/>
        <end position="1163"/>
    </location>
</feature>
<feature type="compositionally biased region" description="Acidic residues" evidence="6">
    <location>
        <begin position="1509"/>
        <end position="1523"/>
    </location>
</feature>
<sequence>MKPPQKKPTMSITTTSTSRTVLLPNVPTFSCSPELSPSGVQTATTRVEAAEPMEVGHCVDGKGDRPPTTGAVLENSADKPCAIRPTTSETLSTEMNQSDPVTEVNTQMDAAAAAALTIGEKLEQHLFLHMIPSFDRKYFFSPNFFRLDKKQLLLSGLPTYSEGCYTEDEVARLLIPFGLRYKSTNTSNIFVIPQTGMAFVRMHSAGAVRNVLNSFKTNPLVFKSCTLGCRVLCNIDMTPAGFYKRLMEILNSPVVDDGLRTFFINNVSPSYTRDLRKAMGNIFSLRNYLPLLNKVFIEFETVLHADRFQVWYSLHQRVQSGAGYKLEKLRMPKGVAESEQQLATENTSLTTGEMLEKQLDLSRIVRLKSQNYLSPKYSQHGLKQMMVTKLPTYYDGCYTEEDIVKLLTPFGFEYTDNSIYVLPQMCMALFRMPTVQNLRSIMLHCKKDGISLKGSKLFFDVVAGGIAMTPLGFYKTVMKLVRFSVQDNGARTILISNISPSEVRYLKETLKPFVRVRNYLPLMNKLFVEFEEAADANRFGGWYDLQKPPPGYKIHVLHKPSKCRSNISQRPVTAVRTQWYAGSSKDSSTFAEVFKPQPATSTPSSTAVPLLTTEEMVEKHMDQDRIVCFNRQNFTRPKLDFTDDSVTSSLPIACLFDEGNSSMNDSVTDDKLNDDVKDSSPEPHGSSSTSRESLERQSSGVPPASEQISPSVSEPCSFSSPLSTETSSSLGQKMLQSGTKSQDKGSNTTSSGFSARSSSAEHEKEKLKTAPAVEASMETHLEPLRGEAKEDAVAKSDHKVSAEGSAAKTVESETKVETSAEMHPLSQGHWEETQSLEVNVDVEVNTPKDQRISKEEVNEDDVAIHTEEEDDVENYLILDSLDDQTDKQMDDGDTGCSSETHPAVPEEGQTLHEQSYQDLDSVNNEGRACPEDDNEMEMNGSFQVLDSVTEDQAATGQEDSHPVQDDGSTVKGLSEEAAGTVVDKSHEKSTVEDAVEDFKDMENPAVDEPCQDHDNKDNLKDLDNEDTEQETFEILDSIDDQTATEDDSQKLETGIDQISKQDISSIEQEDTFQVIDSLEDQPTTTENEPETDKEEERTRKVEATARKDGPTRRSGRTNTAPKTEEKEKSPKKQDRVVRKYETRTKMDTSAGVSEKDKEVKEATEEMMYEIVDSVEHDPVQEAITPEKPGRRRSARGKKTEVSERPDSVKEENTNDKPTITTRSTRGRERTSKKDASNEKSKKEDTATRRNTPARESQEQREKTPKKEEKGSPKGGTPTKKSDIVVSENDPTYDIVESAKVIKDDQPATRQKGRRGRPKKEVHKVKDNITIKKGDGDTSEKMAEEEEDTYQILDSVEDEMVDDRFLGQSESARKQNTAKNDDEQTKNSVTVAGSPRNEEEEEEEEPLYQIVDWLEDDEEELTATEVSDKGGEENAKNEAEEGESIETATHGTKALEGPEKHLGVDPSTTEKYDSRKEDSTQRDTDSLEGKKTQQPTEESDTMSTLVNLDEVSEEELPDDTAEEEEVRKRQAATKEKQIAKEGRGTRGREERGQRDLVSSRGGVSSGGRTRRSKERWRENEEKVEFVTKELVTLDELGADKTGEKRALESQDRDGELSEGELQTFVTLDEFVEEEEDLKVEKTLPEPGSLLQEDESVDSLNPETLVTLDEAGSDEEEKPDEDQVEKTSRSAKREHDDDDDTEESMNFVTVDEVGEVEEEEEEEEEKEVVTTRTRSQAKKRTRQTPVRKSTRGKKEERIEEKEAVDAPSSLSTSSSFHKDPSTLSSDVPLEVQKRGGQVGAARQADIDASSAGQEMQLEHPENQTLEECVEEGEEEMEGLSRTDIKAVRKQKKELVGPEAKRSRSRSPCVSADYKLPPFKPNNPLGQEFVVPKSGYFCNLCSVFYLTESTAKDAHCSSRRHYDNLKKHYQKLQQEQQRARKTSLTRSSVCD</sequence>
<feature type="compositionally biased region" description="Basic and acidic residues" evidence="6">
    <location>
        <begin position="1122"/>
        <end position="1146"/>
    </location>
</feature>
<feature type="compositionally biased region" description="Polar residues" evidence="6">
    <location>
        <begin position="940"/>
        <end position="957"/>
    </location>
</feature>
<dbReference type="InterPro" id="IPR026811">
    <property type="entry name" value="CIZ1"/>
</dbReference>
<dbReference type="SMART" id="SM00451">
    <property type="entry name" value="ZnF_U1"/>
    <property type="match status" value="1"/>
</dbReference>
<feature type="compositionally biased region" description="Basic and acidic residues" evidence="6">
    <location>
        <begin position="1750"/>
        <end position="1762"/>
    </location>
</feature>
<evidence type="ECO:0000256" key="2">
    <source>
        <dbReference type="ARBA" id="ARBA00022723"/>
    </source>
</evidence>
<feature type="compositionally biased region" description="Basic residues" evidence="6">
    <location>
        <begin position="1310"/>
        <end position="1322"/>
    </location>
</feature>
<feature type="compositionally biased region" description="Basic and acidic residues" evidence="6">
    <location>
        <begin position="1524"/>
        <end position="1553"/>
    </location>
</feature>
<evidence type="ECO:0000256" key="4">
    <source>
        <dbReference type="ARBA" id="ARBA00022833"/>
    </source>
</evidence>
<protein>
    <recommendedName>
        <fullName evidence="7">Matrin-type domain-containing protein</fullName>
    </recommendedName>
</protein>
<name>A0A671TQ56_SPAAU</name>
<feature type="region of interest" description="Disordered" evidence="6">
    <location>
        <begin position="1592"/>
        <end position="1621"/>
    </location>
</feature>
<comment type="subcellular location">
    <subcellularLocation>
        <location evidence="1">Nucleus</location>
    </subcellularLocation>
</comment>
<feature type="compositionally biased region" description="Acidic residues" evidence="6">
    <location>
        <begin position="1412"/>
        <end position="1421"/>
    </location>
</feature>
<feature type="compositionally biased region" description="Basic and acidic residues" evidence="6">
    <location>
        <begin position="810"/>
        <end position="820"/>
    </location>
</feature>
<evidence type="ECO:0000313" key="9">
    <source>
        <dbReference type="Proteomes" id="UP000472265"/>
    </source>
</evidence>
<feature type="compositionally biased region" description="Low complexity" evidence="6">
    <location>
        <begin position="746"/>
        <end position="758"/>
    </location>
</feature>